<keyword evidence="9" id="KW-0472">Membrane</keyword>
<dbReference type="Proteomes" id="UP000316443">
    <property type="component" value="Unassembled WGS sequence"/>
</dbReference>
<comment type="caution">
    <text evidence="12">The sequence shown here is derived from an EMBL/GenBank/DDBJ whole genome shotgun (WGS) entry which is preliminary data.</text>
</comment>
<dbReference type="GO" id="GO:0005576">
    <property type="term" value="C:extracellular region"/>
    <property type="evidence" value="ECO:0007669"/>
    <property type="project" value="UniProtKB-SubCell"/>
</dbReference>
<dbReference type="SUPFAM" id="SSF51120">
    <property type="entry name" value="beta-Roll"/>
    <property type="match status" value="6"/>
</dbReference>
<evidence type="ECO:0000256" key="6">
    <source>
        <dbReference type="ARBA" id="ARBA00022737"/>
    </source>
</evidence>
<keyword evidence="5" id="KW-0732">Signal</keyword>
<feature type="domain" description="Calx-beta" evidence="11">
    <location>
        <begin position="1325"/>
        <end position="1428"/>
    </location>
</feature>
<dbReference type="Gene3D" id="2.150.10.10">
    <property type="entry name" value="Serralysin-like metalloprotease, C-terminal"/>
    <property type="match status" value="9"/>
</dbReference>
<evidence type="ECO:0000256" key="8">
    <source>
        <dbReference type="ARBA" id="ARBA00023026"/>
    </source>
</evidence>
<protein>
    <recommendedName>
        <fullName evidence="11">Calx-beta domain-containing protein</fullName>
    </recommendedName>
</protein>
<dbReference type="PANTHER" id="PTHR38340">
    <property type="entry name" value="S-LAYER PROTEIN"/>
    <property type="match status" value="1"/>
</dbReference>
<feature type="compositionally biased region" description="Polar residues" evidence="10">
    <location>
        <begin position="480"/>
        <end position="493"/>
    </location>
</feature>
<dbReference type="Gene3D" id="2.60.40.2030">
    <property type="match status" value="3"/>
</dbReference>
<dbReference type="SMART" id="SM00237">
    <property type="entry name" value="Calx_beta"/>
    <property type="match status" value="3"/>
</dbReference>
<evidence type="ECO:0000313" key="13">
    <source>
        <dbReference type="Proteomes" id="UP000316443"/>
    </source>
</evidence>
<feature type="domain" description="Calx-beta" evidence="11">
    <location>
        <begin position="1443"/>
        <end position="1540"/>
    </location>
</feature>
<evidence type="ECO:0000313" key="12">
    <source>
        <dbReference type="EMBL" id="TRT45631.1"/>
    </source>
</evidence>
<dbReference type="InterPro" id="IPR001343">
    <property type="entry name" value="Hemolysn_Ca-bd"/>
</dbReference>
<keyword evidence="7" id="KW-0106">Calcium</keyword>
<evidence type="ECO:0000256" key="9">
    <source>
        <dbReference type="ARBA" id="ARBA00023136"/>
    </source>
</evidence>
<dbReference type="InterPro" id="IPR038081">
    <property type="entry name" value="CalX-like_sf"/>
</dbReference>
<dbReference type="SUPFAM" id="SSF141072">
    <property type="entry name" value="CalX-like"/>
    <property type="match status" value="3"/>
</dbReference>
<dbReference type="Pfam" id="PF07483">
    <property type="entry name" value="W_rich_C"/>
    <property type="match status" value="2"/>
</dbReference>
<dbReference type="Pfam" id="PF00353">
    <property type="entry name" value="HemolysinCabind"/>
    <property type="match status" value="15"/>
</dbReference>
<feature type="region of interest" description="Disordered" evidence="10">
    <location>
        <begin position="475"/>
        <end position="497"/>
    </location>
</feature>
<evidence type="ECO:0000256" key="5">
    <source>
        <dbReference type="ARBA" id="ARBA00022729"/>
    </source>
</evidence>
<gene>
    <name evidence="12" type="ORF">EWV85_19350</name>
</gene>
<evidence type="ECO:0000256" key="4">
    <source>
        <dbReference type="ARBA" id="ARBA00022656"/>
    </source>
</evidence>
<sequence>MNLCNKFSCHCIKIKLPPKQVIEAKQKGVFTMTSAANSGNILMGLGLEAILAQFANSETYYQNLTAIFGNQYDTSKAETLRIQWQEGDFSNLPAILVLPVDRLPSARGAYSIATDTIYIADRQMSFEGLVNLLLEEIGHAIDRSLNPIDTKGDEGAIFAAFVLGQELSPEILNRWREEDDRATIVVDGRELVVEKQDIVGTNDNDNLQGTASADIIEGLAGNDLIFGGGGDDTLYGDGGSDFFFTEAGNDIIDGGGGTDTFVGNYRNAISNVIMTYSIATGSGTIEVAGEKDAFTSIESFSGFLGSAFDDYLFGGTANDNNIDGGAGNDTVFANSGGDSVYGKNGNDYLDGGNDNDELYGNEGNDSLYGSEGNDELYGGNGNDLVDGGAGGDILYQDAGNDSLYGGTDIDTYRADYNASAARVVMTYSITMSNGTITVGSERDFFYSIEKFDNFIGSSFNDVLFGGSGNDFNIQGGAGNDTISGNQGNDTLSGDSGDDILNGGSDNDYLLGGLGNDVVNGDSGDDTLVGGSGNDTLNGGVGTDLYDTTYNTSPTAITMDYGGTSGNPRIIVGNTTDLLISIERLFLIGTEFNDSLLGGGGNDPNVSGGKGNDTVVGNGGDDVLYGDDDNDLVYGGEGRDTVYGGDGVDTLYGDPGNNVLYGGEDKDILYGGNDADTIYGENHDDTLYGNGGNDSLFGGNGADNLYGGDGNDHFDSGSGDDSLFGDAGDDLFFNSGGSDTIDGGAGTDTYSVDFIGGSPVFMIYDPLTVSGNGTVRGNQVDTLISIERCNLSGTEDNDFILGGWGSDSYNFSLTFSDGGLRGNGGDDTIDGNSGNDSLFGEDGNDFLIGGWGSDTLYGGDDNDRLIGVNPNAAAPGQNEQDDLYGGAGADLFILGDANWIGYDDGSTSSSGSGDYADIEDANFSEGDRIQLRGSRADYLVQKARFSNDVEIYLIKPWGEPDELIAEVSGYTSLGDGVFVFVPATSVSAITVAATDASAGEPANAGVFTLTRSGNIANALTVNYLLAGSATNGVDYSNLTGKVTFAAGSSTATVTINPIEDTAIEGNEFVLLQIAEGTGYTLGATSGAVITLTDNDVYTAIEPASLGSNITLVRDSANRLSARSSEETLPLYSLEDTPLQIGQYPDWQALAVERIDGLNQILWKNTRDNYLQIWYTDTNWRWLGGDSTNGLNTLDAYNLEKKFQFDANGDGRIGMTFTNLEAAGSVAIVRDTLNRLYARTSLGDRAIGAVNGTPLTETSNPGRQILGAETLNGVNQLVWRNTTTNALELWTMDADWQFAGNDAPIAPTSPTALQLERDFEMDLNGDTVIGRLPNLSDITLTLTPATVTENGTPNLLYTFTRRGPLANPLAVNFSVTGTATFTTDYTQTGATAFTATGGTVGFNAGASTAIVTLDPVGDTLIEPNETVSLAIAPGTDYTRGTTEAVTGMIANDDLPTLTIDNLIFVEGLEANALIPVRLNGRFGEPIRVNYTTANGTAIAATDYTASSGILTIPANTTTAFIRVPIANDTLNEADETFTVTLSNPVNSTIARAMATITITDTLESDVSTVLTNGLENLQLTGTNPINGTGNAGNNRITGNSGNNILDGGLGNDTLAGNAGNDTLTGGAGIDQIEYRSTRAFVASDFGVDTISDFVVNQDKIVLSKTTFAALTSGVGNGFSQASNFAVVANNSLVAASNAFIVYSSGTGHLFYNQNGSAAGLGTGDNFAVLTGNPSLTANDFLLVA</sequence>
<accession>A0A551XA81</accession>
<dbReference type="InterPro" id="IPR011049">
    <property type="entry name" value="Serralysin-like_metalloprot_C"/>
</dbReference>
<evidence type="ECO:0000256" key="2">
    <source>
        <dbReference type="ARBA" id="ARBA00004613"/>
    </source>
</evidence>
<dbReference type="EMBL" id="SFCA01000207">
    <property type="protein sequence ID" value="TRT45631.1"/>
    <property type="molecule type" value="Genomic_DNA"/>
</dbReference>
<comment type="subcellular location">
    <subcellularLocation>
        <location evidence="1">Membrane</location>
    </subcellularLocation>
    <subcellularLocation>
        <location evidence="2">Secreted</location>
    </subcellularLocation>
</comment>
<reference evidence="12 13" key="1">
    <citation type="submission" date="2019-01" db="EMBL/GenBank/DDBJ databases">
        <title>Coherence of Microcystis species and biogeography revealed through population genomics.</title>
        <authorList>
            <person name="Perez-Carrascal O.M."/>
            <person name="Terrat Y."/>
            <person name="Giani A."/>
            <person name="Fortin N."/>
            <person name="Tromas N."/>
            <person name="Shapiro B.J."/>
        </authorList>
    </citation>
    <scope>NUCLEOTIDE SEQUENCE [LARGE SCALE GENOMIC DNA]</scope>
    <source>
        <strain evidence="12">Ma_QC_C_20070703_M131</strain>
    </source>
</reference>
<feature type="domain" description="Calx-beta" evidence="11">
    <location>
        <begin position="980"/>
        <end position="1071"/>
    </location>
</feature>
<dbReference type="InterPro" id="IPR011121">
    <property type="entry name" value="Trp-rich_dom"/>
</dbReference>
<evidence type="ECO:0000259" key="11">
    <source>
        <dbReference type="SMART" id="SM00237"/>
    </source>
</evidence>
<dbReference type="PROSITE" id="PS00330">
    <property type="entry name" value="HEMOLYSIN_CALCIUM"/>
    <property type="match status" value="6"/>
</dbReference>
<keyword evidence="4" id="KW-0800">Toxin</keyword>
<proteinExistence type="predicted"/>
<evidence type="ECO:0000256" key="1">
    <source>
        <dbReference type="ARBA" id="ARBA00004370"/>
    </source>
</evidence>
<dbReference type="PRINTS" id="PR01488">
    <property type="entry name" value="RTXTOXINA"/>
</dbReference>
<dbReference type="PANTHER" id="PTHR38340:SF1">
    <property type="entry name" value="S-LAYER PROTEIN"/>
    <property type="match status" value="1"/>
</dbReference>
<dbReference type="Pfam" id="PF03160">
    <property type="entry name" value="Calx-beta"/>
    <property type="match status" value="3"/>
</dbReference>
<feature type="compositionally biased region" description="Low complexity" evidence="10">
    <location>
        <begin position="602"/>
        <end position="615"/>
    </location>
</feature>
<dbReference type="GO" id="GO:0007154">
    <property type="term" value="P:cell communication"/>
    <property type="evidence" value="ECO:0007669"/>
    <property type="project" value="InterPro"/>
</dbReference>
<dbReference type="InterPro" id="IPR018511">
    <property type="entry name" value="Hemolysin-typ_Ca-bd_CS"/>
</dbReference>
<dbReference type="GO" id="GO:0016020">
    <property type="term" value="C:membrane"/>
    <property type="evidence" value="ECO:0007669"/>
    <property type="project" value="UniProtKB-SubCell"/>
</dbReference>
<keyword evidence="6" id="KW-0677">Repeat</keyword>
<dbReference type="InterPro" id="IPR003995">
    <property type="entry name" value="RTX_toxin_determinant-A"/>
</dbReference>
<dbReference type="InterPro" id="IPR003644">
    <property type="entry name" value="Calx_beta"/>
</dbReference>
<keyword evidence="8" id="KW-0843">Virulence</keyword>
<dbReference type="GO" id="GO:0090729">
    <property type="term" value="F:toxin activity"/>
    <property type="evidence" value="ECO:0007669"/>
    <property type="project" value="UniProtKB-KW"/>
</dbReference>
<evidence type="ECO:0000256" key="7">
    <source>
        <dbReference type="ARBA" id="ARBA00022837"/>
    </source>
</evidence>
<dbReference type="GO" id="GO:0005509">
    <property type="term" value="F:calcium ion binding"/>
    <property type="evidence" value="ECO:0007669"/>
    <property type="project" value="InterPro"/>
</dbReference>
<feature type="region of interest" description="Disordered" evidence="10">
    <location>
        <begin position="597"/>
        <end position="617"/>
    </location>
</feature>
<dbReference type="InterPro" id="IPR050557">
    <property type="entry name" value="RTX_toxin/Mannuronan_C5-epim"/>
</dbReference>
<dbReference type="PRINTS" id="PR00313">
    <property type="entry name" value="CABNDNGRPT"/>
</dbReference>
<organism evidence="12 13">
    <name type="scientific">Microcystis aeruginosa Ma_QC_C_20070703_M131</name>
    <dbReference type="NCBI Taxonomy" id="2486263"/>
    <lineage>
        <taxon>Bacteria</taxon>
        <taxon>Bacillati</taxon>
        <taxon>Cyanobacteriota</taxon>
        <taxon>Cyanophyceae</taxon>
        <taxon>Oscillatoriophycideae</taxon>
        <taxon>Chroococcales</taxon>
        <taxon>Microcystaceae</taxon>
        <taxon>Microcystis</taxon>
    </lineage>
</organism>
<evidence type="ECO:0000256" key="3">
    <source>
        <dbReference type="ARBA" id="ARBA00022525"/>
    </source>
</evidence>
<name>A0A551XA81_MICAE</name>
<evidence type="ECO:0000256" key="10">
    <source>
        <dbReference type="SAM" id="MobiDB-lite"/>
    </source>
</evidence>
<keyword evidence="3" id="KW-0964">Secreted</keyword>